<reference evidence="1 2" key="1">
    <citation type="journal article" date="2009" name="PLoS ONE">
        <title>Genome sequence of the versatile fish pathogen Edwardsiella tarda provides insights into its adaptation to broad host ranges and intracellular niches.</title>
        <authorList>
            <person name="Wang Q."/>
            <person name="Yang M."/>
            <person name="Xiao J."/>
            <person name="Wu H."/>
            <person name="Wang X."/>
            <person name="Lv Y."/>
            <person name="Xu L."/>
            <person name="Zheng H."/>
            <person name="Wang S."/>
            <person name="Zhao G."/>
            <person name="Liu Q."/>
            <person name="Zhang Y."/>
        </authorList>
    </citation>
    <scope>NUCLEOTIDE SEQUENCE [LARGE SCALE GENOMIC DNA]</scope>
    <source>
        <strain evidence="2">EIB202 / CCTCC M208068</strain>
    </source>
</reference>
<name>A0AAU8P3H7_EDWPI</name>
<accession>A0AAU8P3H7</accession>
<evidence type="ECO:0000313" key="2">
    <source>
        <dbReference type="Proteomes" id="UP000002634"/>
    </source>
</evidence>
<dbReference type="AlphaFoldDB" id="A0AAU8P3H7"/>
<protein>
    <submittedName>
        <fullName evidence="1">Uncharacterized protein</fullName>
    </submittedName>
</protein>
<proteinExistence type="predicted"/>
<organism evidence="1 2">
    <name type="scientific">Edwardsiella piscicida</name>
    <dbReference type="NCBI Taxonomy" id="1263550"/>
    <lineage>
        <taxon>Bacteria</taxon>
        <taxon>Pseudomonadati</taxon>
        <taxon>Pseudomonadota</taxon>
        <taxon>Gammaproteobacteria</taxon>
        <taxon>Enterobacterales</taxon>
        <taxon>Hafniaceae</taxon>
        <taxon>Edwardsiella</taxon>
    </lineage>
</organism>
<dbReference type="Proteomes" id="UP000002634">
    <property type="component" value="Chromosome"/>
</dbReference>
<dbReference type="KEGG" id="etr:ETAE_1688"/>
<gene>
    <name evidence="1" type="ordered locus">ETAE_1688</name>
</gene>
<evidence type="ECO:0000313" key="1">
    <source>
        <dbReference type="EMBL" id="ACY84527.1"/>
    </source>
</evidence>
<dbReference type="EMBL" id="CP001135">
    <property type="protein sequence ID" value="ACY84527.1"/>
    <property type="molecule type" value="Genomic_DNA"/>
</dbReference>
<sequence length="51" mass="5507">MIAACSAEPDCPYSFPSAVTVRPTLRRMVDLFLLLSINYILSPAIAHRGAG</sequence>
<keyword evidence="2" id="KW-1185">Reference proteome</keyword>